<dbReference type="PANTHER" id="PTHR43553">
    <property type="entry name" value="HEAVY METAL TRANSPORTER"/>
    <property type="match status" value="1"/>
</dbReference>
<dbReference type="STRING" id="387631.Asulf_01877"/>
<dbReference type="InterPro" id="IPR003439">
    <property type="entry name" value="ABC_transporter-like_ATP-bd"/>
</dbReference>
<dbReference type="Proteomes" id="UP000013307">
    <property type="component" value="Chromosome"/>
</dbReference>
<dbReference type="PROSITE" id="PS50893">
    <property type="entry name" value="ABC_TRANSPORTER_2"/>
    <property type="match status" value="1"/>
</dbReference>
<gene>
    <name evidence="8" type="ORF">Asulf_01877</name>
</gene>
<evidence type="ECO:0000256" key="4">
    <source>
        <dbReference type="ARBA" id="ARBA00022741"/>
    </source>
</evidence>
<keyword evidence="4" id="KW-0547">Nucleotide-binding</keyword>
<dbReference type="InterPro" id="IPR017871">
    <property type="entry name" value="ABC_transporter-like_CS"/>
</dbReference>
<comment type="similarity">
    <text evidence="2">Belongs to the ABC transporter superfamily.</text>
</comment>
<protein>
    <submittedName>
        <fullName evidence="8">ABC-type cobalt transport system, ATPase component</fullName>
    </submittedName>
</protein>
<reference evidence="8 9" key="1">
    <citation type="journal article" date="2013" name="Genome Announc.">
        <title>Complete Genome Sequence of the Thermophilic and Facultatively Chemolithoautotrophic Sulfate Reducer Archaeoglobus sulfaticallidus Strain PM70-1T.</title>
        <authorList>
            <person name="Stokke R."/>
            <person name="Hocking W.P."/>
            <person name="Steinsbu B.O."/>
            <person name="Steen I.H."/>
        </authorList>
    </citation>
    <scope>NUCLEOTIDE SEQUENCE [LARGE SCALE GENOMIC DNA]</scope>
    <source>
        <strain evidence="8">PM70-1</strain>
    </source>
</reference>
<dbReference type="GO" id="GO:0042626">
    <property type="term" value="F:ATPase-coupled transmembrane transporter activity"/>
    <property type="evidence" value="ECO:0007669"/>
    <property type="project" value="TreeGrafter"/>
</dbReference>
<dbReference type="Gene3D" id="3.40.50.300">
    <property type="entry name" value="P-loop containing nucleotide triphosphate hydrolases"/>
    <property type="match status" value="1"/>
</dbReference>
<evidence type="ECO:0000259" key="7">
    <source>
        <dbReference type="PROSITE" id="PS50893"/>
    </source>
</evidence>
<evidence type="ECO:0000313" key="9">
    <source>
        <dbReference type="Proteomes" id="UP000013307"/>
    </source>
</evidence>
<sequence length="239" mass="26616">MVHLREVVVSAENVSYEYPDGTLAVKDFSAEIRDGERIVLLGPNGCGKSTLIMLLSGLVKPKTGKIRIFGVEPNRNNAEFLRRNIGVVFQNPDDFLFNPTVLEELLYTPSQLNIPYDEAVELARTHARKFGIDYLLEKPPFRLSGGEKKKVSIVCALMLDPKILFLDEPTANVDGKTRRKIVEILQKRNSTLIVATHELDIVPKIADRIILIGMDKKVKADGSLEILEDHGLLESAGVI</sequence>
<name>N0BFN6_9EURY</name>
<accession>N0BFN6</accession>
<comment type="subcellular location">
    <subcellularLocation>
        <location evidence="1">Cell membrane</location>
        <topology evidence="1">Peripheral membrane protein</topology>
    </subcellularLocation>
</comment>
<organism evidence="8 9">
    <name type="scientific">Archaeoglobus sulfaticallidus PM70-1</name>
    <dbReference type="NCBI Taxonomy" id="387631"/>
    <lineage>
        <taxon>Archaea</taxon>
        <taxon>Methanobacteriati</taxon>
        <taxon>Methanobacteriota</taxon>
        <taxon>Archaeoglobi</taxon>
        <taxon>Archaeoglobales</taxon>
        <taxon>Archaeoglobaceae</taxon>
        <taxon>Archaeoglobus</taxon>
    </lineage>
</organism>
<keyword evidence="9" id="KW-1185">Reference proteome</keyword>
<dbReference type="GO" id="GO:0043190">
    <property type="term" value="C:ATP-binding cassette (ABC) transporter complex"/>
    <property type="evidence" value="ECO:0007669"/>
    <property type="project" value="TreeGrafter"/>
</dbReference>
<dbReference type="InterPro" id="IPR050095">
    <property type="entry name" value="ECF_ABC_transporter_ATP-bd"/>
</dbReference>
<dbReference type="EMBL" id="CP005290">
    <property type="protein sequence ID" value="AGK61843.1"/>
    <property type="molecule type" value="Genomic_DNA"/>
</dbReference>
<dbReference type="PANTHER" id="PTHR43553:SF24">
    <property type="entry name" value="ENERGY-COUPLING FACTOR TRANSPORTER ATP-BINDING PROTEIN ECFA1"/>
    <property type="match status" value="1"/>
</dbReference>
<dbReference type="InterPro" id="IPR003593">
    <property type="entry name" value="AAA+_ATPase"/>
</dbReference>
<dbReference type="GO" id="GO:0005524">
    <property type="term" value="F:ATP binding"/>
    <property type="evidence" value="ECO:0007669"/>
    <property type="project" value="UniProtKB-KW"/>
</dbReference>
<dbReference type="AlphaFoldDB" id="N0BFN6"/>
<dbReference type="GO" id="GO:0016887">
    <property type="term" value="F:ATP hydrolysis activity"/>
    <property type="evidence" value="ECO:0007669"/>
    <property type="project" value="InterPro"/>
</dbReference>
<dbReference type="PROSITE" id="PS00211">
    <property type="entry name" value="ABC_TRANSPORTER_1"/>
    <property type="match status" value="1"/>
</dbReference>
<dbReference type="InterPro" id="IPR027417">
    <property type="entry name" value="P-loop_NTPase"/>
</dbReference>
<dbReference type="HOGENOM" id="CLU_000604_1_22_2"/>
<dbReference type="KEGG" id="ast:Asulf_01877"/>
<feature type="domain" description="ABC transporter" evidence="7">
    <location>
        <begin position="9"/>
        <end position="239"/>
    </location>
</feature>
<evidence type="ECO:0000256" key="1">
    <source>
        <dbReference type="ARBA" id="ARBA00004202"/>
    </source>
</evidence>
<evidence type="ECO:0000256" key="6">
    <source>
        <dbReference type="ARBA" id="ARBA00025157"/>
    </source>
</evidence>
<dbReference type="eggNOG" id="arCOG00202">
    <property type="taxonomic scope" value="Archaea"/>
</dbReference>
<evidence type="ECO:0000313" key="8">
    <source>
        <dbReference type="EMBL" id="AGK61843.1"/>
    </source>
</evidence>
<dbReference type="Pfam" id="PF00005">
    <property type="entry name" value="ABC_tran"/>
    <property type="match status" value="1"/>
</dbReference>
<evidence type="ECO:0000256" key="5">
    <source>
        <dbReference type="ARBA" id="ARBA00022840"/>
    </source>
</evidence>
<dbReference type="SMART" id="SM00382">
    <property type="entry name" value="AAA"/>
    <property type="match status" value="1"/>
</dbReference>
<dbReference type="InterPro" id="IPR015856">
    <property type="entry name" value="ABC_transpr_CbiO/EcfA_su"/>
</dbReference>
<proteinExistence type="inferred from homology"/>
<evidence type="ECO:0000256" key="2">
    <source>
        <dbReference type="ARBA" id="ARBA00005417"/>
    </source>
</evidence>
<comment type="function">
    <text evidence="6">Probably part of an ABC transporter complex. Responsible for energy coupling to the transport system.</text>
</comment>
<keyword evidence="3" id="KW-0813">Transport</keyword>
<evidence type="ECO:0000256" key="3">
    <source>
        <dbReference type="ARBA" id="ARBA00022448"/>
    </source>
</evidence>
<dbReference type="SUPFAM" id="SSF52540">
    <property type="entry name" value="P-loop containing nucleoside triphosphate hydrolases"/>
    <property type="match status" value="1"/>
</dbReference>
<keyword evidence="5" id="KW-0067">ATP-binding</keyword>
<dbReference type="CDD" id="cd03225">
    <property type="entry name" value="ABC_cobalt_CbiO_domain1"/>
    <property type="match status" value="1"/>
</dbReference>